<dbReference type="InterPro" id="IPR053222">
    <property type="entry name" value="Zygotic_Embryogenesis-Asso"/>
</dbReference>
<dbReference type="Proteomes" id="UP000008068">
    <property type="component" value="Unassembled WGS sequence"/>
</dbReference>
<dbReference type="AlphaFoldDB" id="G0MC54"/>
<protein>
    <recommendedName>
        <fullName evidence="1">F-box domain-containing protein</fullName>
    </recommendedName>
</protein>
<dbReference type="OMA" id="DHICKIF"/>
<feature type="domain" description="F-box" evidence="1">
    <location>
        <begin position="6"/>
        <end position="56"/>
    </location>
</feature>
<dbReference type="PANTHER" id="PTHR22899">
    <property type="entry name" value="CYCLIN-RELATED F-BOX FAMILY"/>
    <property type="match status" value="1"/>
</dbReference>
<proteinExistence type="predicted"/>
<organism evidence="3">
    <name type="scientific">Caenorhabditis brenneri</name>
    <name type="common">Nematode worm</name>
    <dbReference type="NCBI Taxonomy" id="135651"/>
    <lineage>
        <taxon>Eukaryota</taxon>
        <taxon>Metazoa</taxon>
        <taxon>Ecdysozoa</taxon>
        <taxon>Nematoda</taxon>
        <taxon>Chromadorea</taxon>
        <taxon>Rhabditida</taxon>
        <taxon>Rhabditina</taxon>
        <taxon>Rhabditomorpha</taxon>
        <taxon>Rhabditoidea</taxon>
        <taxon>Rhabditidae</taxon>
        <taxon>Peloderinae</taxon>
        <taxon>Caenorhabditis</taxon>
    </lineage>
</organism>
<dbReference type="OrthoDB" id="5842403at2759"/>
<reference evidence="3" key="1">
    <citation type="submission" date="2011-07" db="EMBL/GenBank/DDBJ databases">
        <authorList>
            <consortium name="Caenorhabditis brenneri Sequencing and Analysis Consortium"/>
            <person name="Wilson R.K."/>
        </authorList>
    </citation>
    <scope>NUCLEOTIDE SEQUENCE [LARGE SCALE GENOMIC DNA]</scope>
    <source>
        <strain evidence="3">PB2801</strain>
    </source>
</reference>
<dbReference type="InterPro" id="IPR012885">
    <property type="entry name" value="F-box_Sdz-33"/>
</dbReference>
<dbReference type="eggNOG" id="ENOG502TK02">
    <property type="taxonomic scope" value="Eukaryota"/>
</dbReference>
<keyword evidence="3" id="KW-1185">Reference proteome</keyword>
<name>G0MC54_CAEBE</name>
<dbReference type="HOGENOM" id="CLU_028840_1_3_1"/>
<accession>G0MC54</accession>
<evidence type="ECO:0000313" key="2">
    <source>
        <dbReference type="EMBL" id="EGT45762.1"/>
    </source>
</evidence>
<dbReference type="InterPro" id="IPR001810">
    <property type="entry name" value="F-box_dom"/>
</dbReference>
<dbReference type="EMBL" id="GL379789">
    <property type="protein sequence ID" value="EGT45762.1"/>
    <property type="molecule type" value="Genomic_DNA"/>
</dbReference>
<gene>
    <name evidence="2" type="ORF">CAEBREN_08634</name>
</gene>
<dbReference type="PROSITE" id="PS50181">
    <property type="entry name" value="FBOX"/>
    <property type="match status" value="1"/>
</dbReference>
<dbReference type="Pfam" id="PF07735">
    <property type="entry name" value="FBA_2"/>
    <property type="match status" value="1"/>
</dbReference>
<dbReference type="PANTHER" id="PTHR22899:SF0">
    <property type="entry name" value="F-BOX ASSOCIATED DOMAIN-CONTAINING PROTEIN-RELATED"/>
    <property type="match status" value="1"/>
</dbReference>
<dbReference type="InParanoid" id="G0MC54"/>
<sequence>MADPSFSLLFQLPNDAVKNVVECMDPPDIIGFSLISNKSALIVKSLNCKAEPFRVEVTSKVDVIVSFKMDGYYRFRFYESERLYFGEVSTQPPKDLYPPGYMKLFWSMDEIGTFEKKNFTMRDWMDHICKIFNQPKINSLEYKPKVFSAQSVKETFPKLYQLSIECSNEEYERMMKIFNYSESIRVVRRNINHNNELGIIPKIFIQHFERAETMANLKISLDNLLICNTQLLTIGELYMTNRGFNTFLKCWMKGACPNLKHVDIRVYTEKALDLDIVWKGIKRQNAPDNRRNTCGTCEHRDFLAFDGGVDIKRYDGTVATIFMQFHQPLRFFGDCDLKMLVQH</sequence>
<evidence type="ECO:0000313" key="3">
    <source>
        <dbReference type="Proteomes" id="UP000008068"/>
    </source>
</evidence>
<dbReference type="Pfam" id="PF00646">
    <property type="entry name" value="F-box"/>
    <property type="match status" value="1"/>
</dbReference>
<evidence type="ECO:0000259" key="1">
    <source>
        <dbReference type="PROSITE" id="PS50181"/>
    </source>
</evidence>